<evidence type="ECO:0000256" key="2">
    <source>
        <dbReference type="ARBA" id="ARBA00023186"/>
    </source>
</evidence>
<keyword evidence="3" id="KW-0963">Cytoplasm</keyword>
<comment type="function">
    <text evidence="3">Required for maturation of urease via the functional incorporation of the urease nickel metallocenter.</text>
</comment>
<proteinExistence type="inferred from homology"/>
<dbReference type="PANTHER" id="PTHR33620">
    <property type="entry name" value="UREASE ACCESSORY PROTEIN F"/>
    <property type="match status" value="1"/>
</dbReference>
<dbReference type="Gene3D" id="1.10.4190.10">
    <property type="entry name" value="Urease accessory protein UreF"/>
    <property type="match status" value="1"/>
</dbReference>
<comment type="subunit">
    <text evidence="3">UreD, UreF and UreG form a complex that acts as a GTP-hydrolysis-dependent molecular chaperone, activating the urease apoprotein by helping to assemble the nickel containing metallocenter of UreC. The UreE protein probably delivers the nickel.</text>
</comment>
<dbReference type="Proteomes" id="UP001355206">
    <property type="component" value="Unassembled WGS sequence"/>
</dbReference>
<dbReference type="RefSeq" id="WP_331301664.1">
    <property type="nucleotide sequence ID" value="NZ_MLCA01000005.1"/>
</dbReference>
<gene>
    <name evidence="3" type="primary">ureF</name>
    <name evidence="4" type="ORF">MOTC310_10020</name>
</gene>
<dbReference type="Pfam" id="PF01730">
    <property type="entry name" value="UreF"/>
    <property type="match status" value="1"/>
</dbReference>
<accession>A0ABU7TLV7</accession>
<dbReference type="InterPro" id="IPR002639">
    <property type="entry name" value="UreF"/>
</dbReference>
<evidence type="ECO:0000256" key="1">
    <source>
        <dbReference type="ARBA" id="ARBA00022988"/>
    </source>
</evidence>
<keyword evidence="5" id="KW-1185">Reference proteome</keyword>
<comment type="subcellular location">
    <subcellularLocation>
        <location evidence="3">Cytoplasm</location>
    </subcellularLocation>
</comment>
<comment type="similarity">
    <text evidence="3">Belongs to the UreF family.</text>
</comment>
<dbReference type="EMBL" id="MLCA01000005">
    <property type="protein sequence ID" value="MEE7490778.1"/>
    <property type="molecule type" value="Genomic_DNA"/>
</dbReference>
<evidence type="ECO:0000313" key="4">
    <source>
        <dbReference type="EMBL" id="MEE7490778.1"/>
    </source>
</evidence>
<keyword evidence="1 3" id="KW-0996">Nickel insertion</keyword>
<evidence type="ECO:0000256" key="3">
    <source>
        <dbReference type="HAMAP-Rule" id="MF_01385"/>
    </source>
</evidence>
<organism evidence="4 5">
    <name type="scientific">Methylobacterium oryzae</name>
    <dbReference type="NCBI Taxonomy" id="334852"/>
    <lineage>
        <taxon>Bacteria</taxon>
        <taxon>Pseudomonadati</taxon>
        <taxon>Pseudomonadota</taxon>
        <taxon>Alphaproteobacteria</taxon>
        <taxon>Hyphomicrobiales</taxon>
        <taxon>Methylobacteriaceae</taxon>
        <taxon>Methylobacterium</taxon>
    </lineage>
</organism>
<keyword evidence="2 3" id="KW-0143">Chaperone</keyword>
<dbReference type="InterPro" id="IPR038277">
    <property type="entry name" value="UreF_sf"/>
</dbReference>
<dbReference type="HAMAP" id="MF_01385">
    <property type="entry name" value="UreF"/>
    <property type="match status" value="1"/>
</dbReference>
<sequence length="227" mass="23844">MLSRLLSFQQADAAFPSGSFAFSNGIEGLVAGDPAFDAESLTRTLTALVRFRWAESDRVALILAHRAGPDPVRLGRIDAAVEAATLVEAMRTGSRRNGASLLTTHARLATPGAEDIRAAIRSGLMLGHLATVQGALWRALDLSEPEAAAIAGYQIVSGLVSATVRLGQVGAMQGQQALRAVLPLVAEIAERPVTDDADGAIVLTGFTPLIEVAAMRHARADLRLFAN</sequence>
<protein>
    <recommendedName>
        <fullName evidence="3">Urease accessory protein UreF</fullName>
    </recommendedName>
</protein>
<evidence type="ECO:0000313" key="5">
    <source>
        <dbReference type="Proteomes" id="UP001355206"/>
    </source>
</evidence>
<name>A0ABU7TLV7_9HYPH</name>
<dbReference type="PIRSF" id="PIRSF009467">
    <property type="entry name" value="Ureas_acces_UreF"/>
    <property type="match status" value="1"/>
</dbReference>
<dbReference type="PANTHER" id="PTHR33620:SF1">
    <property type="entry name" value="UREASE ACCESSORY PROTEIN F"/>
    <property type="match status" value="1"/>
</dbReference>
<comment type="caution">
    <text evidence="4">The sequence shown here is derived from an EMBL/GenBank/DDBJ whole genome shotgun (WGS) entry which is preliminary data.</text>
</comment>
<reference evidence="4 5" key="1">
    <citation type="journal article" date="2012" name="Genet. Mol. Biol.">
        <title>Analysis of 16S rRNA and mxaF genes revealing insights into Methylobacterium niche-specific plant association.</title>
        <authorList>
            <person name="Dourado M.N."/>
            <person name="Andreote F.D."/>
            <person name="Dini-Andreote F."/>
            <person name="Conti R."/>
            <person name="Araujo J.M."/>
            <person name="Araujo W.L."/>
        </authorList>
    </citation>
    <scope>NUCLEOTIDE SEQUENCE [LARGE SCALE GENOMIC DNA]</scope>
    <source>
        <strain evidence="4 5">TC3-10</strain>
    </source>
</reference>